<gene>
    <name evidence="1" type="ORF">C7B65_14900</name>
</gene>
<dbReference type="AlphaFoldDB" id="A0A2T1DDJ4"/>
<dbReference type="Proteomes" id="UP000238634">
    <property type="component" value="Unassembled WGS sequence"/>
</dbReference>
<comment type="caution">
    <text evidence="1">The sequence shown here is derived from an EMBL/GenBank/DDBJ whole genome shotgun (WGS) entry which is preliminary data.</text>
</comment>
<reference evidence="1 2" key="2">
    <citation type="submission" date="2018-03" db="EMBL/GenBank/DDBJ databases">
        <title>The ancient ancestry and fast evolution of plastids.</title>
        <authorList>
            <person name="Moore K.R."/>
            <person name="Magnabosco C."/>
            <person name="Momper L."/>
            <person name="Gold D.A."/>
            <person name="Bosak T."/>
            <person name="Fournier G.P."/>
        </authorList>
    </citation>
    <scope>NUCLEOTIDE SEQUENCE [LARGE SCALE GENOMIC DNA]</scope>
    <source>
        <strain evidence="1 2">ULC007</strain>
    </source>
</reference>
<keyword evidence="2" id="KW-1185">Reference proteome</keyword>
<organism evidence="1 2">
    <name type="scientific">Phormidesmis priestleyi ULC007</name>
    <dbReference type="NCBI Taxonomy" id="1920490"/>
    <lineage>
        <taxon>Bacteria</taxon>
        <taxon>Bacillati</taxon>
        <taxon>Cyanobacteriota</taxon>
        <taxon>Cyanophyceae</taxon>
        <taxon>Leptolyngbyales</taxon>
        <taxon>Leptolyngbyaceae</taxon>
        <taxon>Phormidesmis</taxon>
    </lineage>
</organism>
<protein>
    <submittedName>
        <fullName evidence="1">Uncharacterized protein</fullName>
    </submittedName>
</protein>
<sequence length="72" mass="8373">MPIDIASHRGCDLYLILKWLKPPADKVFERFHSSLFDYSLINFTGTQNPYGAKGNRFFPMYRMEVAPVTDMI</sequence>
<evidence type="ECO:0000313" key="1">
    <source>
        <dbReference type="EMBL" id="PSB18580.1"/>
    </source>
</evidence>
<reference evidence="1 2" key="1">
    <citation type="submission" date="2018-02" db="EMBL/GenBank/DDBJ databases">
        <authorList>
            <person name="Cohen D.B."/>
            <person name="Kent A.D."/>
        </authorList>
    </citation>
    <scope>NUCLEOTIDE SEQUENCE [LARGE SCALE GENOMIC DNA]</scope>
    <source>
        <strain evidence="1 2">ULC007</strain>
    </source>
</reference>
<name>A0A2T1DDJ4_9CYAN</name>
<proteinExistence type="predicted"/>
<dbReference type="EMBL" id="PVWG01000016">
    <property type="protein sequence ID" value="PSB18580.1"/>
    <property type="molecule type" value="Genomic_DNA"/>
</dbReference>
<evidence type="ECO:0000313" key="2">
    <source>
        <dbReference type="Proteomes" id="UP000238634"/>
    </source>
</evidence>
<accession>A0A2T1DDJ4</accession>